<name>A0ABV2TZ15_9FLAO</name>
<sequence>MKQLFILGFLFLNFTTYAQIELRGDLGDVYFSKDLYKTKYNSPSGSPYLIEKFTPAKINAINETKLVRFDAYEDRVEIMVDENQFVILTDTQPYTISLLDGSDKIYETKTYLDEKGNVKASFFELLAKQGNYKLYLKEKIEFTKAVKAQGYQDSQPAMFKKQKESYFITDFKGQSDQLLKIPHKLKNFLKLFPAHSKTIKTFIKDNKLKIDKGDDLVKIFDFYFSKI</sequence>
<keyword evidence="2" id="KW-1185">Reference proteome</keyword>
<dbReference type="RefSeq" id="WP_354619317.1">
    <property type="nucleotide sequence ID" value="NZ_JBEWYP010000009.1"/>
</dbReference>
<protein>
    <submittedName>
        <fullName evidence="1">Uncharacterized protein</fullName>
    </submittedName>
</protein>
<evidence type="ECO:0000313" key="1">
    <source>
        <dbReference type="EMBL" id="MET7030520.1"/>
    </source>
</evidence>
<accession>A0ABV2TZ15</accession>
<gene>
    <name evidence="1" type="ORF">ABXZ32_14015</name>
</gene>
<reference evidence="1 2" key="1">
    <citation type="submission" date="2024-07" db="EMBL/GenBank/DDBJ databases">
        <title>The genome sequence of type strain Sediminicola luteus GDMCC 1.2596T.</title>
        <authorList>
            <person name="Liu Y."/>
        </authorList>
    </citation>
    <scope>NUCLEOTIDE SEQUENCE [LARGE SCALE GENOMIC DNA]</scope>
    <source>
        <strain evidence="1 2">GDMCC 1.2596</strain>
    </source>
</reference>
<comment type="caution">
    <text evidence="1">The sequence shown here is derived from an EMBL/GenBank/DDBJ whole genome shotgun (WGS) entry which is preliminary data.</text>
</comment>
<proteinExistence type="predicted"/>
<dbReference type="EMBL" id="JBEWYP010000009">
    <property type="protein sequence ID" value="MET7030520.1"/>
    <property type="molecule type" value="Genomic_DNA"/>
</dbReference>
<evidence type="ECO:0000313" key="2">
    <source>
        <dbReference type="Proteomes" id="UP001549773"/>
    </source>
</evidence>
<dbReference type="Proteomes" id="UP001549773">
    <property type="component" value="Unassembled WGS sequence"/>
</dbReference>
<organism evidence="1 2">
    <name type="scientific">Sediminicola luteus</name>
    <dbReference type="NCBI Taxonomy" id="319238"/>
    <lineage>
        <taxon>Bacteria</taxon>
        <taxon>Pseudomonadati</taxon>
        <taxon>Bacteroidota</taxon>
        <taxon>Flavobacteriia</taxon>
        <taxon>Flavobacteriales</taxon>
        <taxon>Flavobacteriaceae</taxon>
        <taxon>Sediminicola</taxon>
    </lineage>
</organism>